<dbReference type="GO" id="GO:0008805">
    <property type="term" value="F:carbon-monoxide oxygenase activity"/>
    <property type="evidence" value="ECO:0007669"/>
    <property type="project" value="UniProtKB-EC"/>
</dbReference>
<dbReference type="InterPro" id="IPR046867">
    <property type="entry name" value="AldOxase/xan_DH_MoCoBD2"/>
</dbReference>
<dbReference type="Gene3D" id="3.30.365.10">
    <property type="entry name" value="Aldehyde oxidase/xanthine dehydrogenase, molybdopterin binding domain"/>
    <property type="match status" value="4"/>
</dbReference>
<dbReference type="SUPFAM" id="SSF54665">
    <property type="entry name" value="CO dehydrogenase molybdoprotein N-domain-like"/>
    <property type="match status" value="1"/>
</dbReference>
<keyword evidence="2 4" id="KW-0560">Oxidoreductase</keyword>
<dbReference type="SUPFAM" id="SSF56003">
    <property type="entry name" value="Molybdenum cofactor-binding domain"/>
    <property type="match status" value="1"/>
</dbReference>
<dbReference type="EC" id="1.2.5.3" evidence="4"/>
<evidence type="ECO:0000313" key="5">
    <source>
        <dbReference type="Proteomes" id="UP001160130"/>
    </source>
</evidence>
<gene>
    <name evidence="4" type="ORF">M2272_001455</name>
</gene>
<evidence type="ECO:0000313" key="4">
    <source>
        <dbReference type="EMBL" id="MDH6194826.1"/>
    </source>
</evidence>
<accession>A0ABT6KVW4</accession>
<dbReference type="Pfam" id="PF02738">
    <property type="entry name" value="MoCoBD_1"/>
    <property type="match status" value="1"/>
</dbReference>
<evidence type="ECO:0000259" key="3">
    <source>
        <dbReference type="SMART" id="SM01008"/>
    </source>
</evidence>
<keyword evidence="5" id="KW-1185">Reference proteome</keyword>
<dbReference type="Gene3D" id="3.90.1170.50">
    <property type="entry name" value="Aldehyde oxidase/xanthine dehydrogenase, a/b hammerhead"/>
    <property type="match status" value="1"/>
</dbReference>
<dbReference type="Pfam" id="PF20256">
    <property type="entry name" value="MoCoBD_2"/>
    <property type="match status" value="1"/>
</dbReference>
<dbReference type="RefSeq" id="WP_280831478.1">
    <property type="nucleotide sequence ID" value="NZ_JARXVE010000002.1"/>
</dbReference>
<dbReference type="InterPro" id="IPR037165">
    <property type="entry name" value="AldOxase/xan_DH_Mopterin-bd_sf"/>
</dbReference>
<dbReference type="InterPro" id="IPR008274">
    <property type="entry name" value="AldOxase/xan_DH_MoCoBD1"/>
</dbReference>
<proteinExistence type="predicted"/>
<dbReference type="InterPro" id="IPR036856">
    <property type="entry name" value="Ald_Oxase/Xan_DH_a/b_sf"/>
</dbReference>
<name>A0ABT6KVW4_9MYCO</name>
<sequence>MTADRHVGDCPPGLHLQRLVAGGGRYLADESAAGELHLVVVRSQEPHARISVDTRRALMAPGVHAVLVGADVRDATDPMGMMWKAQVQAEAPTWCLAGDTVRYVGEPIAAVIADDAYLAEDAAELVDVSYRPLPVVVEPSADSQPPLYQHWSDNVFGRTRFEAGDAAAALAGSAVTISGRYVSNRVAGLALETRGVRAAWDITGKSVTMWTSTQSPHQVRTSLSETLRIPEDRVRVLCPDVGGAFGNKACAYIEETLVAFAARVVRRPVRWIESRAEAFTATVHGRGTAVDLELGLTADGTITGLHATVVLDCGATPYMVGLGTGVVTAAMVLGPYRIADALTELVAVVTNKTPIGAYRGFGMPEATFAIERALDDGARRLGIDPIEIRRRNLLRPEELPYWTAAMMCLDSGRYGELLDLVSDTVDWPGAQRAAAEARAAGRLVGAGIAFYVEATNFGPSLTAAMMGINNAGHDRAVVRMDATGLVTVFTGQMPMGQGLETVLAQVAADELGVLLDSVSVICGDTLACPYTGYGSGGSRGAGVAGSAVMVAARRLRDRMRVIAAHLLDVSDPAALHDDNDGFGTDSGDRISVAAVAAAAYNANDLPPDTEPGLEAAYTYDPRGFAFSYGAVAAVVEIDRDTGSVGIQRLVFGHDCGVQLNPANVAAQIRGGVAQGIGAALYEQLPYTSDGRPVVESLWDYFPPLPANVPPVELVHLETPSPFSLNGAKGAGESGVIPIPAVLANAVRDALGTDEASNVVNAVPMTAERLLAAIDLHDTTTQ</sequence>
<comment type="caution">
    <text evidence="4">The sequence shown here is derived from an EMBL/GenBank/DDBJ whole genome shotgun (WGS) entry which is preliminary data.</text>
</comment>
<organism evidence="4 5">
    <name type="scientific">Mycolicibacterium frederiksbergense</name>
    <dbReference type="NCBI Taxonomy" id="117567"/>
    <lineage>
        <taxon>Bacteria</taxon>
        <taxon>Bacillati</taxon>
        <taxon>Actinomycetota</taxon>
        <taxon>Actinomycetes</taxon>
        <taxon>Mycobacteriales</taxon>
        <taxon>Mycobacteriaceae</taxon>
        <taxon>Mycolicibacterium</taxon>
    </lineage>
</organism>
<keyword evidence="1" id="KW-0500">Molybdenum</keyword>
<dbReference type="PANTHER" id="PTHR11908">
    <property type="entry name" value="XANTHINE DEHYDROGENASE"/>
    <property type="match status" value="1"/>
</dbReference>
<dbReference type="InterPro" id="IPR016208">
    <property type="entry name" value="Ald_Oxase/xanthine_DH-like"/>
</dbReference>
<evidence type="ECO:0000256" key="2">
    <source>
        <dbReference type="ARBA" id="ARBA00023002"/>
    </source>
</evidence>
<dbReference type="InterPro" id="IPR000674">
    <property type="entry name" value="Ald_Oxase/Xan_DH_a/b"/>
</dbReference>
<dbReference type="SMART" id="SM01008">
    <property type="entry name" value="Ald_Xan_dh_C"/>
    <property type="match status" value="1"/>
</dbReference>
<dbReference type="EMBL" id="JARXVE010000002">
    <property type="protein sequence ID" value="MDH6194826.1"/>
    <property type="molecule type" value="Genomic_DNA"/>
</dbReference>
<evidence type="ECO:0000256" key="1">
    <source>
        <dbReference type="ARBA" id="ARBA00022505"/>
    </source>
</evidence>
<dbReference type="Proteomes" id="UP001160130">
    <property type="component" value="Unassembled WGS sequence"/>
</dbReference>
<dbReference type="PANTHER" id="PTHR11908:SF132">
    <property type="entry name" value="ALDEHYDE OXIDASE 1-RELATED"/>
    <property type="match status" value="1"/>
</dbReference>
<protein>
    <submittedName>
        <fullName evidence="4">Carbon-monoxide dehydrogenase large subunit</fullName>
        <ecNumber evidence="4">1.2.5.3</ecNumber>
    </submittedName>
</protein>
<dbReference type="Pfam" id="PF01315">
    <property type="entry name" value="Ald_Xan_dh_C"/>
    <property type="match status" value="1"/>
</dbReference>
<reference evidence="4 5" key="1">
    <citation type="submission" date="2023-04" db="EMBL/GenBank/DDBJ databases">
        <title>Forest soil microbial communities from Buena Vista Peninsula, Colon Province, Panama.</title>
        <authorList>
            <person name="Bouskill N."/>
        </authorList>
    </citation>
    <scope>NUCLEOTIDE SEQUENCE [LARGE SCALE GENOMIC DNA]</scope>
    <source>
        <strain evidence="4 5">AC80</strain>
    </source>
</reference>
<feature type="domain" description="Aldehyde oxidase/xanthine dehydrogenase a/b hammerhead" evidence="3">
    <location>
        <begin position="21"/>
        <end position="134"/>
    </location>
</feature>